<gene>
    <name evidence="1" type="ORF">FHG66_18195</name>
</gene>
<dbReference type="AlphaFoldDB" id="A0A5C4MMK7"/>
<keyword evidence="2" id="KW-1185">Reference proteome</keyword>
<dbReference type="InterPro" id="IPR007435">
    <property type="entry name" value="DUF484"/>
</dbReference>
<evidence type="ECO:0000313" key="2">
    <source>
        <dbReference type="Proteomes" id="UP000305887"/>
    </source>
</evidence>
<protein>
    <submittedName>
        <fullName evidence="1">DUF484 family protein</fullName>
    </submittedName>
</protein>
<proteinExistence type="predicted"/>
<comment type="caution">
    <text evidence="1">The sequence shown here is derived from an EMBL/GenBank/DDBJ whole genome shotgun (WGS) entry which is preliminary data.</text>
</comment>
<dbReference type="Gene3D" id="3.30.450.40">
    <property type="match status" value="1"/>
</dbReference>
<dbReference type="RefSeq" id="WP_139078475.1">
    <property type="nucleotide sequence ID" value="NZ_VDFU01000032.1"/>
</dbReference>
<reference evidence="1 2" key="1">
    <citation type="submission" date="2019-06" db="EMBL/GenBank/DDBJ databases">
        <title>YIM 131921 draft genome.</title>
        <authorList>
            <person name="Jiang L."/>
        </authorList>
    </citation>
    <scope>NUCLEOTIDE SEQUENCE [LARGE SCALE GENOMIC DNA]</scope>
    <source>
        <strain evidence="1 2">YIM 131921</strain>
    </source>
</reference>
<evidence type="ECO:0000313" key="1">
    <source>
        <dbReference type="EMBL" id="TNC46792.1"/>
    </source>
</evidence>
<dbReference type="EMBL" id="VDFU01000032">
    <property type="protein sequence ID" value="TNC46792.1"/>
    <property type="molecule type" value="Genomic_DNA"/>
</dbReference>
<dbReference type="InterPro" id="IPR029016">
    <property type="entry name" value="GAF-like_dom_sf"/>
</dbReference>
<accession>A0A5C4MMK7</accession>
<name>A0A5C4MMK7_9RHOB</name>
<dbReference type="Pfam" id="PF04340">
    <property type="entry name" value="DUF484"/>
    <property type="match status" value="1"/>
</dbReference>
<organism evidence="1 2">
    <name type="scientific">Rubellimicrobium rubrum</name>
    <dbReference type="NCBI Taxonomy" id="2585369"/>
    <lineage>
        <taxon>Bacteria</taxon>
        <taxon>Pseudomonadati</taxon>
        <taxon>Pseudomonadota</taxon>
        <taxon>Alphaproteobacteria</taxon>
        <taxon>Rhodobacterales</taxon>
        <taxon>Roseobacteraceae</taxon>
        <taxon>Rubellimicrobium</taxon>
    </lineage>
</organism>
<dbReference type="OrthoDB" id="7200179at2"/>
<sequence length="228" mass="25130">MSSSPLMDPQVRERIIADPAVVLDDKDIMRVLVAANERLMGPNIVDLRGIAMDRLEARLDKLEDTHRSVIAAAYDNVAGTAQIHRAVLRLLEPQRFETFLRDLNEDVRSILRVDSLRLIIEADHADGEDGVERLDGPLVMEPRGFVDAYLRAGSGFPARSVVLRRIGVATIHGSDIESEACLRLDLGDDVGLLALGSRQPGHFLPQHGTDLLAFLGATVERALRRFLG</sequence>
<dbReference type="Proteomes" id="UP000305887">
    <property type="component" value="Unassembled WGS sequence"/>
</dbReference>